<keyword evidence="2" id="KW-1185">Reference proteome</keyword>
<keyword evidence="1" id="KW-0808">Transferase</keyword>
<reference evidence="1 2" key="1">
    <citation type="journal article" date="2018" name="Mol. Plant">
        <title>The genome of Artemisia annua provides insight into the evolution of Asteraceae family and artemisinin biosynthesis.</title>
        <authorList>
            <person name="Shen Q."/>
            <person name="Zhang L."/>
            <person name="Liao Z."/>
            <person name="Wang S."/>
            <person name="Yan T."/>
            <person name="Shi P."/>
            <person name="Liu M."/>
            <person name="Fu X."/>
            <person name="Pan Q."/>
            <person name="Wang Y."/>
            <person name="Lv Z."/>
            <person name="Lu X."/>
            <person name="Zhang F."/>
            <person name="Jiang W."/>
            <person name="Ma Y."/>
            <person name="Chen M."/>
            <person name="Hao X."/>
            <person name="Li L."/>
            <person name="Tang Y."/>
            <person name="Lv G."/>
            <person name="Zhou Y."/>
            <person name="Sun X."/>
            <person name="Brodelius P.E."/>
            <person name="Rose J.K.C."/>
            <person name="Tang K."/>
        </authorList>
    </citation>
    <scope>NUCLEOTIDE SEQUENCE [LARGE SCALE GENOMIC DNA]</scope>
    <source>
        <strain evidence="2">cv. Huhao1</strain>
        <tissue evidence="1">Leaf</tissue>
    </source>
</reference>
<evidence type="ECO:0000313" key="1">
    <source>
        <dbReference type="EMBL" id="PWA67103.1"/>
    </source>
</evidence>
<sequence>MFWLDHWRDDILLKDEFSRLFALESNKQISVQEKLVNGLLSSLRRNPRGGAESTQMEHLAQAMNSVVLRDEPDCWIWPLDATGCFSAASTRRYIEDQQDI</sequence>
<comment type="caution">
    <text evidence="1">The sequence shown here is derived from an EMBL/GenBank/DDBJ whole genome shotgun (WGS) entry which is preliminary data.</text>
</comment>
<name>A0A2U1N0T5_ARTAN</name>
<dbReference type="AlphaFoldDB" id="A0A2U1N0T5"/>
<keyword evidence="1" id="KW-0548">Nucleotidyltransferase</keyword>
<evidence type="ECO:0000313" key="2">
    <source>
        <dbReference type="Proteomes" id="UP000245207"/>
    </source>
</evidence>
<dbReference type="Proteomes" id="UP000245207">
    <property type="component" value="Unassembled WGS sequence"/>
</dbReference>
<gene>
    <name evidence="1" type="ORF">CTI12_AA320190</name>
</gene>
<dbReference type="PANTHER" id="PTHR36617">
    <property type="entry name" value="PROTEIN, PUTATIVE-RELATED"/>
    <property type="match status" value="1"/>
</dbReference>
<organism evidence="1 2">
    <name type="scientific">Artemisia annua</name>
    <name type="common">Sweet wormwood</name>
    <dbReference type="NCBI Taxonomy" id="35608"/>
    <lineage>
        <taxon>Eukaryota</taxon>
        <taxon>Viridiplantae</taxon>
        <taxon>Streptophyta</taxon>
        <taxon>Embryophyta</taxon>
        <taxon>Tracheophyta</taxon>
        <taxon>Spermatophyta</taxon>
        <taxon>Magnoliopsida</taxon>
        <taxon>eudicotyledons</taxon>
        <taxon>Gunneridae</taxon>
        <taxon>Pentapetalae</taxon>
        <taxon>asterids</taxon>
        <taxon>campanulids</taxon>
        <taxon>Asterales</taxon>
        <taxon>Asteraceae</taxon>
        <taxon>Asteroideae</taxon>
        <taxon>Anthemideae</taxon>
        <taxon>Artemisiinae</taxon>
        <taxon>Artemisia</taxon>
    </lineage>
</organism>
<dbReference type="EMBL" id="PKPP01003897">
    <property type="protein sequence ID" value="PWA67103.1"/>
    <property type="molecule type" value="Genomic_DNA"/>
</dbReference>
<dbReference type="GO" id="GO:0003964">
    <property type="term" value="F:RNA-directed DNA polymerase activity"/>
    <property type="evidence" value="ECO:0007669"/>
    <property type="project" value="UniProtKB-KW"/>
</dbReference>
<dbReference type="PANTHER" id="PTHR36617:SF15">
    <property type="entry name" value="REVERSE TRANSCRIPTASE ZINC-BINDING DOMAIN-CONTAINING PROTEIN"/>
    <property type="match status" value="1"/>
</dbReference>
<keyword evidence="1" id="KW-0695">RNA-directed DNA polymerase</keyword>
<proteinExistence type="predicted"/>
<accession>A0A2U1N0T5</accession>
<protein>
    <submittedName>
        <fullName evidence="1">RNA-directed DNA polymerase, eukaryota</fullName>
    </submittedName>
</protein>